<feature type="transmembrane region" description="Helical" evidence="9">
    <location>
        <begin position="678"/>
        <end position="700"/>
    </location>
</feature>
<feature type="transmembrane region" description="Helical" evidence="9">
    <location>
        <begin position="164"/>
        <end position="188"/>
    </location>
</feature>
<feature type="transmembrane region" description="Helical" evidence="9">
    <location>
        <begin position="47"/>
        <end position="72"/>
    </location>
</feature>
<dbReference type="EMBL" id="VDLU01000002">
    <property type="protein sequence ID" value="TNJ28841.1"/>
    <property type="molecule type" value="Genomic_DNA"/>
</dbReference>
<feature type="compositionally biased region" description="Acidic residues" evidence="8">
    <location>
        <begin position="595"/>
        <end position="612"/>
    </location>
</feature>
<feature type="transmembrane region" description="Helical" evidence="9">
    <location>
        <begin position="138"/>
        <end position="157"/>
    </location>
</feature>
<dbReference type="GO" id="GO:0016020">
    <property type="term" value="C:membrane"/>
    <property type="evidence" value="ECO:0007669"/>
    <property type="project" value="UniProtKB-SubCell"/>
</dbReference>
<evidence type="ECO:0000256" key="5">
    <source>
        <dbReference type="ARBA" id="ARBA00022970"/>
    </source>
</evidence>
<reference evidence="11 12" key="1">
    <citation type="submission" date="2019-05" db="EMBL/GenBank/DDBJ databases">
        <title>The compact genome of Giardia muris reveals important steps in the evolution of intestinal protozoan parasites.</title>
        <authorList>
            <person name="Xu F."/>
            <person name="Jimenez-Gonzalez A."/>
            <person name="Einarsson E."/>
            <person name="Astvaldsson A."/>
            <person name="Peirasmaki D."/>
            <person name="Eckmann L."/>
            <person name="Andersson J.O."/>
            <person name="Svard S.G."/>
            <person name="Jerlstrom-Hultqvist J."/>
        </authorList>
    </citation>
    <scope>NUCLEOTIDE SEQUENCE [LARGE SCALE GENOMIC DNA]</scope>
    <source>
        <strain evidence="11 12">Roberts-Thomson</strain>
    </source>
</reference>
<evidence type="ECO:0000256" key="2">
    <source>
        <dbReference type="ARBA" id="ARBA00008066"/>
    </source>
</evidence>
<evidence type="ECO:0000256" key="1">
    <source>
        <dbReference type="ARBA" id="ARBA00004141"/>
    </source>
</evidence>
<comment type="subcellular location">
    <subcellularLocation>
        <location evidence="1">Membrane</location>
        <topology evidence="1">Multi-pass membrane protein</topology>
    </subcellularLocation>
</comment>
<dbReference type="PANTHER" id="PTHR22950:SF458">
    <property type="entry name" value="SODIUM-COUPLED NEUTRAL AMINO ACID TRANSPORTER 11-RELATED"/>
    <property type="match status" value="1"/>
</dbReference>
<feature type="region of interest" description="Disordered" evidence="8">
    <location>
        <begin position="507"/>
        <end position="528"/>
    </location>
</feature>
<feature type="transmembrane region" description="Helical" evidence="9">
    <location>
        <begin position="93"/>
        <end position="118"/>
    </location>
</feature>
<dbReference type="InterPro" id="IPR013057">
    <property type="entry name" value="AA_transpt_TM"/>
</dbReference>
<evidence type="ECO:0000256" key="3">
    <source>
        <dbReference type="ARBA" id="ARBA00022448"/>
    </source>
</evidence>
<dbReference type="OrthoDB" id="28208at2759"/>
<comment type="similarity">
    <text evidence="2">Belongs to the amino acid/polyamine transporter 2 family.</text>
</comment>
<feature type="compositionally biased region" description="Polar residues" evidence="8">
    <location>
        <begin position="572"/>
        <end position="582"/>
    </location>
</feature>
<comment type="caution">
    <text evidence="11">The sequence shown here is derived from an EMBL/GenBank/DDBJ whole genome shotgun (WGS) entry which is preliminary data.</text>
</comment>
<feature type="compositionally biased region" description="Polar residues" evidence="8">
    <location>
        <begin position="550"/>
        <end position="560"/>
    </location>
</feature>
<feature type="transmembrane region" description="Helical" evidence="9">
    <location>
        <begin position="21"/>
        <end position="41"/>
    </location>
</feature>
<keyword evidence="6 9" id="KW-1133">Transmembrane helix</keyword>
<evidence type="ECO:0000256" key="4">
    <source>
        <dbReference type="ARBA" id="ARBA00022692"/>
    </source>
</evidence>
<gene>
    <name evidence="11" type="ORF">GMRT_15567</name>
</gene>
<keyword evidence="5" id="KW-0029">Amino-acid transport</keyword>
<dbReference type="Pfam" id="PF01490">
    <property type="entry name" value="Aa_trans"/>
    <property type="match status" value="1"/>
</dbReference>
<feature type="transmembrane region" description="Helical" evidence="9">
    <location>
        <begin position="359"/>
        <end position="381"/>
    </location>
</feature>
<dbReference type="VEuPathDB" id="GiardiaDB:GMRT_15567"/>
<evidence type="ECO:0000256" key="7">
    <source>
        <dbReference type="ARBA" id="ARBA00023136"/>
    </source>
</evidence>
<sequence>MGRLKKTSEKGSEEVDKYSSTSFTLVSQIMGAALLSIAYIFARIGYVLSFILMPFTLAVALYLALALIEACYLTRSFTFRELVANVIGRKFSYFVDSLLILSNFGFLTGYVIIVSQAIVGVVDAFVPRDATGHPDLGWVKYVVTVCIPTFIMFPLSLLTSIKTLGAIASVSIFFAFATALTVPTYFFISLARKGQVCPRLSTDIAADQGYFRQGVPIWPSSSKGLNLGQTAMGFIFFFSYIPMLQSNIATQNPIPAMLGSMRGPLYIRMRVLRFSVICSLCISTVLYIIVGAFGSALFGEKIEPNILSSFSICKDYWLSIVNILYALVLCVAYPLVEYPNKLSILGYTNINRELQPKKWYGVYAGVTAAFLVGNVAIALAYDNIASIFGLLGAISGSFVYFIVPIWVAYKLPEIRVENIPDIAEEFQDAADHNGIVETEAVGTSIMAMFLPGPVGSALARARSMSTTAPLEVNQLEVVETKAGARMRANSLIGFTRGRTLSSVMVPPSTSLEPGMVPPTIDLPEQPAGGRRNSFVVSVVPATTAPGRRLSLTQSRGSSKAFSPESPRRRRQSGTSIRNSQTNARDEAGEGGIVVPDDEDTVPTEGSDEPIEANEEKLVSDVPPQVPESRFKQVDGPGIGVVPAVAECQEAQQVEIAELCGPELNVQKEMEKMTACRKATVWSIIVIVTLVCIESFIINVLDFAGRVD</sequence>
<keyword evidence="3" id="KW-0813">Transport</keyword>
<keyword evidence="4 9" id="KW-0812">Transmembrane</keyword>
<feature type="region of interest" description="Disordered" evidence="8">
    <location>
        <begin position="546"/>
        <end position="621"/>
    </location>
</feature>
<keyword evidence="12" id="KW-1185">Reference proteome</keyword>
<dbReference type="PANTHER" id="PTHR22950">
    <property type="entry name" value="AMINO ACID TRANSPORTER"/>
    <property type="match status" value="1"/>
</dbReference>
<keyword evidence="7 9" id="KW-0472">Membrane</keyword>
<organism evidence="11 12">
    <name type="scientific">Giardia muris</name>
    <dbReference type="NCBI Taxonomy" id="5742"/>
    <lineage>
        <taxon>Eukaryota</taxon>
        <taxon>Metamonada</taxon>
        <taxon>Diplomonadida</taxon>
        <taxon>Hexamitidae</taxon>
        <taxon>Giardiinae</taxon>
        <taxon>Giardia</taxon>
    </lineage>
</organism>
<dbReference type="AlphaFoldDB" id="A0A4Z1T8J8"/>
<name>A0A4Z1T8J8_GIAMU</name>
<dbReference type="GO" id="GO:0015179">
    <property type="term" value="F:L-amino acid transmembrane transporter activity"/>
    <property type="evidence" value="ECO:0007669"/>
    <property type="project" value="TreeGrafter"/>
</dbReference>
<proteinExistence type="inferred from homology"/>
<feature type="transmembrane region" description="Helical" evidence="9">
    <location>
        <begin position="316"/>
        <end position="338"/>
    </location>
</feature>
<evidence type="ECO:0000259" key="10">
    <source>
        <dbReference type="Pfam" id="PF01490"/>
    </source>
</evidence>
<evidence type="ECO:0000313" key="11">
    <source>
        <dbReference type="EMBL" id="TNJ28841.1"/>
    </source>
</evidence>
<feature type="transmembrane region" description="Helical" evidence="9">
    <location>
        <begin position="231"/>
        <end position="250"/>
    </location>
</feature>
<dbReference type="Proteomes" id="UP000315496">
    <property type="component" value="Chromosome 2"/>
</dbReference>
<feature type="domain" description="Amino acid transporter transmembrane" evidence="10">
    <location>
        <begin position="20"/>
        <end position="412"/>
    </location>
</feature>
<evidence type="ECO:0000313" key="12">
    <source>
        <dbReference type="Proteomes" id="UP000315496"/>
    </source>
</evidence>
<feature type="transmembrane region" description="Helical" evidence="9">
    <location>
        <begin position="387"/>
        <end position="409"/>
    </location>
</feature>
<evidence type="ECO:0000256" key="8">
    <source>
        <dbReference type="SAM" id="MobiDB-lite"/>
    </source>
</evidence>
<evidence type="ECO:0000256" key="6">
    <source>
        <dbReference type="ARBA" id="ARBA00022989"/>
    </source>
</evidence>
<evidence type="ECO:0000256" key="9">
    <source>
        <dbReference type="SAM" id="Phobius"/>
    </source>
</evidence>
<protein>
    <submittedName>
        <fullName evidence="11">Amino acid transporter family</fullName>
    </submittedName>
</protein>
<accession>A0A4Z1T8J8</accession>
<feature type="transmembrane region" description="Helical" evidence="9">
    <location>
        <begin position="271"/>
        <end position="296"/>
    </location>
</feature>